<proteinExistence type="predicted"/>
<evidence type="ECO:0008006" key="3">
    <source>
        <dbReference type="Google" id="ProtNLM"/>
    </source>
</evidence>
<dbReference type="EMBL" id="BPLR01015964">
    <property type="protein sequence ID" value="GIY80089.1"/>
    <property type="molecule type" value="Genomic_DNA"/>
</dbReference>
<sequence>MGRIWIFSATDDLAGDDWELSRRLLPVSSSGRMRLSWEQGESFGDFCFYSVKMVPSELVWASTLITTILCWEFADGEIWIFSAKDDLVGDDWEFLAGFFPFSSSGRMVN</sequence>
<dbReference type="Proteomes" id="UP001054945">
    <property type="component" value="Unassembled WGS sequence"/>
</dbReference>
<organism evidence="1 2">
    <name type="scientific">Caerostris extrusa</name>
    <name type="common">Bark spider</name>
    <name type="synonym">Caerostris bankana</name>
    <dbReference type="NCBI Taxonomy" id="172846"/>
    <lineage>
        <taxon>Eukaryota</taxon>
        <taxon>Metazoa</taxon>
        <taxon>Ecdysozoa</taxon>
        <taxon>Arthropoda</taxon>
        <taxon>Chelicerata</taxon>
        <taxon>Arachnida</taxon>
        <taxon>Araneae</taxon>
        <taxon>Araneomorphae</taxon>
        <taxon>Entelegynae</taxon>
        <taxon>Araneoidea</taxon>
        <taxon>Araneidae</taxon>
        <taxon>Caerostris</taxon>
    </lineage>
</organism>
<accession>A0AAV4WE40</accession>
<dbReference type="AlphaFoldDB" id="A0AAV4WE40"/>
<protein>
    <recommendedName>
        <fullName evidence="3">DUF2829 domain-containing protein</fullName>
    </recommendedName>
</protein>
<keyword evidence="2" id="KW-1185">Reference proteome</keyword>
<comment type="caution">
    <text evidence="1">The sequence shown here is derived from an EMBL/GenBank/DDBJ whole genome shotgun (WGS) entry which is preliminary data.</text>
</comment>
<evidence type="ECO:0000313" key="2">
    <source>
        <dbReference type="Proteomes" id="UP001054945"/>
    </source>
</evidence>
<reference evidence="1 2" key="1">
    <citation type="submission" date="2021-06" db="EMBL/GenBank/DDBJ databases">
        <title>Caerostris extrusa draft genome.</title>
        <authorList>
            <person name="Kono N."/>
            <person name="Arakawa K."/>
        </authorList>
    </citation>
    <scope>NUCLEOTIDE SEQUENCE [LARGE SCALE GENOMIC DNA]</scope>
</reference>
<gene>
    <name evidence="1" type="ORF">CEXT_564441</name>
</gene>
<evidence type="ECO:0000313" key="1">
    <source>
        <dbReference type="EMBL" id="GIY80089.1"/>
    </source>
</evidence>
<name>A0AAV4WE40_CAEEX</name>